<accession>A0A150M980</accession>
<gene>
    <name evidence="1" type="ORF">B4110_3892</name>
</gene>
<evidence type="ECO:0008006" key="3">
    <source>
        <dbReference type="Google" id="ProtNLM"/>
    </source>
</evidence>
<dbReference type="Proteomes" id="UP000075324">
    <property type="component" value="Unassembled WGS sequence"/>
</dbReference>
<reference evidence="1 2" key="1">
    <citation type="submission" date="2016-01" db="EMBL/GenBank/DDBJ databases">
        <title>Draft Genome Sequences of Seven Thermophilic Sporeformers Isolated from Foods.</title>
        <authorList>
            <person name="Berendsen E.M."/>
            <person name="Wells-Bennik M.H."/>
            <person name="Krawcyk A.O."/>
            <person name="De Jong A."/>
            <person name="Holsappel S."/>
            <person name="Eijlander R.T."/>
            <person name="Kuipers O.P."/>
        </authorList>
    </citation>
    <scope>NUCLEOTIDE SEQUENCE [LARGE SCALE GENOMIC DNA]</scope>
    <source>
        <strain evidence="1 2">B4110</strain>
    </source>
</reference>
<dbReference type="EMBL" id="LQYW01000198">
    <property type="protein sequence ID" value="KYD20875.1"/>
    <property type="molecule type" value="Genomic_DNA"/>
</dbReference>
<organism evidence="1 2">
    <name type="scientific">Parageobacillus toebii</name>
    <dbReference type="NCBI Taxonomy" id="153151"/>
    <lineage>
        <taxon>Bacteria</taxon>
        <taxon>Bacillati</taxon>
        <taxon>Bacillota</taxon>
        <taxon>Bacilli</taxon>
        <taxon>Bacillales</taxon>
        <taxon>Anoxybacillaceae</taxon>
        <taxon>Parageobacillus</taxon>
    </lineage>
</organism>
<comment type="caution">
    <text evidence="1">The sequence shown here is derived from an EMBL/GenBank/DDBJ whole genome shotgun (WGS) entry which is preliminary data.</text>
</comment>
<dbReference type="PATRIC" id="fig|153151.4.peg.2850"/>
<sequence>MFKVKYYQHTKKFYENFKIHQGEIHLTQSAAFAEYLRNLNESSNQVFGYKSFIERLFSDWHHPHTEVYLLSTIREYIYRNAPKEKVTYFEKRIRDFYLSIRFLIEMGLIRLFHFPEIQLNEEQKFLITMLDELRNDPVILSYLQERANLTKGKIAEKLNIDTDIHTVCVHHFDYIDTLRMMMFYLFQQIGLNVVFYIPFNPNAPDVYKTWREIYERVSGCDYSRWECVESSQPNRGTKFAQYLDKCFPHQEDQLDNIRFLSFNHPTEFKEYLQKNPIVNNQNEVIASYEKDLNIYTDCTKSDHFYASRYGKFFLSLQNCKKTEDGIFLTYDDYVNMMTSGWVQYGSINGTQALTLLVDLRDYMDGVESFQNIMERLQSLVYLQEVSQVFDEVAKEQAGRHRLKCYLSNPFRCFPYVHQSRYQITVKQLIECTKDLARKVNRLLLAEREKKNVQLYLRELYKIYLTVKDKWEPSAKQKIEKLFSIHIPDHWEFAKEELYQLLTFYLGSTEEQENKILNFDQLIGKTLSAENIHVTGLSFKTFPWKTPELPSLLTHTWLKECIRCSFIATNQNIRINALLVDYYSRNVTRSTALYSIYHLLAYGNGQITFSYIKDLQENDGPSIYFMILEELYNKEKVNLEEQTEEFSWEETVTTQEEIPKEPLRNIPDLLWLDSDFCQRKFFLNAFVEHHPVYENDFHQQQAFSIIGKLLAEQGEGEELFRETMFPLFPQWTNAHKQNLLDTSYSSGLRTYKSYQNIYYPKAMKRLQRLGSKYIVTKNWKAKHQYDHDTFRIDEHIKEFLASVRIKEIEARSGQHCRMCPFLHVCKDGEYVIDANDS</sequence>
<protein>
    <recommendedName>
        <fullName evidence="3">PD-(D/E)XK endonuclease-like domain-containing protein</fullName>
    </recommendedName>
</protein>
<evidence type="ECO:0000313" key="2">
    <source>
        <dbReference type="Proteomes" id="UP000075324"/>
    </source>
</evidence>
<name>A0A150M980_9BACL</name>
<proteinExistence type="predicted"/>
<evidence type="ECO:0000313" key="1">
    <source>
        <dbReference type="EMBL" id="KYD20875.1"/>
    </source>
</evidence>
<dbReference type="AlphaFoldDB" id="A0A150M980"/>